<protein>
    <submittedName>
        <fullName evidence="11">Subtilase family protein</fullName>
    </submittedName>
</protein>
<comment type="subcellular location">
    <subcellularLocation>
        <location evidence="2">Secreted</location>
    </subcellularLocation>
</comment>
<dbReference type="InterPro" id="IPR023827">
    <property type="entry name" value="Peptidase_S8_Asp-AS"/>
</dbReference>
<keyword evidence="7 9" id="KW-0720">Serine protease</keyword>
<keyword evidence="6 9" id="KW-0378">Hydrolase</keyword>
<evidence type="ECO:0000256" key="6">
    <source>
        <dbReference type="ARBA" id="ARBA00022801"/>
    </source>
</evidence>
<keyword evidence="5 9" id="KW-0645">Protease</keyword>
<organism evidence="11 12">
    <name type="scientific">Shouchella lonarensis</name>
    <dbReference type="NCBI Taxonomy" id="1464122"/>
    <lineage>
        <taxon>Bacteria</taxon>
        <taxon>Bacillati</taxon>
        <taxon>Bacillota</taxon>
        <taxon>Bacilli</taxon>
        <taxon>Bacillales</taxon>
        <taxon>Bacillaceae</taxon>
        <taxon>Shouchella</taxon>
    </lineage>
</organism>
<dbReference type="Proteomes" id="UP000242662">
    <property type="component" value="Unassembled WGS sequence"/>
</dbReference>
<evidence type="ECO:0000256" key="9">
    <source>
        <dbReference type="PROSITE-ProRule" id="PRU01240"/>
    </source>
</evidence>
<dbReference type="PROSITE" id="PS00137">
    <property type="entry name" value="SUBTILASE_HIS"/>
    <property type="match status" value="1"/>
</dbReference>
<name>A0A1G6GUT1_9BACI</name>
<comment type="cofactor">
    <cofactor evidence="1">
        <name>Ca(2+)</name>
        <dbReference type="ChEBI" id="CHEBI:29108"/>
    </cofactor>
</comment>
<keyword evidence="4" id="KW-0964">Secreted</keyword>
<gene>
    <name evidence="11" type="ORF">SAMN05421737_10240</name>
</gene>
<evidence type="ECO:0000256" key="4">
    <source>
        <dbReference type="ARBA" id="ARBA00022525"/>
    </source>
</evidence>
<evidence type="ECO:0000313" key="12">
    <source>
        <dbReference type="Proteomes" id="UP000242662"/>
    </source>
</evidence>
<evidence type="ECO:0000256" key="1">
    <source>
        <dbReference type="ARBA" id="ARBA00001913"/>
    </source>
</evidence>
<evidence type="ECO:0000256" key="3">
    <source>
        <dbReference type="ARBA" id="ARBA00011073"/>
    </source>
</evidence>
<dbReference type="GO" id="GO:0004252">
    <property type="term" value="F:serine-type endopeptidase activity"/>
    <property type="evidence" value="ECO:0007669"/>
    <property type="project" value="UniProtKB-UniRule"/>
</dbReference>
<dbReference type="EMBL" id="FMYM01000002">
    <property type="protein sequence ID" value="SDB85701.1"/>
    <property type="molecule type" value="Genomic_DNA"/>
</dbReference>
<dbReference type="PANTHER" id="PTHR43806:SF11">
    <property type="entry name" value="CEREVISIN-RELATED"/>
    <property type="match status" value="1"/>
</dbReference>
<evidence type="ECO:0000256" key="7">
    <source>
        <dbReference type="ARBA" id="ARBA00022825"/>
    </source>
</evidence>
<dbReference type="STRING" id="1464122.SAMN05421737_10240"/>
<accession>A0A1G6GUT1</accession>
<evidence type="ECO:0000256" key="8">
    <source>
        <dbReference type="ARBA" id="ARBA00022837"/>
    </source>
</evidence>
<dbReference type="InterPro" id="IPR050131">
    <property type="entry name" value="Peptidase_S8_subtilisin-like"/>
</dbReference>
<dbReference type="RefSeq" id="WP_176763751.1">
    <property type="nucleotide sequence ID" value="NZ_FMYM01000002.1"/>
</dbReference>
<dbReference type="PANTHER" id="PTHR43806">
    <property type="entry name" value="PEPTIDASE S8"/>
    <property type="match status" value="1"/>
</dbReference>
<dbReference type="PROSITE" id="PS51892">
    <property type="entry name" value="SUBTILASE"/>
    <property type="match status" value="1"/>
</dbReference>
<proteinExistence type="inferred from homology"/>
<feature type="domain" description="Peptidase S8/S53" evidence="10">
    <location>
        <begin position="27"/>
        <end position="269"/>
    </location>
</feature>
<dbReference type="GO" id="GO:0006508">
    <property type="term" value="P:proteolysis"/>
    <property type="evidence" value="ECO:0007669"/>
    <property type="project" value="UniProtKB-KW"/>
</dbReference>
<evidence type="ECO:0000256" key="2">
    <source>
        <dbReference type="ARBA" id="ARBA00004613"/>
    </source>
</evidence>
<evidence type="ECO:0000313" key="11">
    <source>
        <dbReference type="EMBL" id="SDB85701.1"/>
    </source>
</evidence>
<evidence type="ECO:0000259" key="10">
    <source>
        <dbReference type="Pfam" id="PF00082"/>
    </source>
</evidence>
<dbReference type="InterPro" id="IPR000209">
    <property type="entry name" value="Peptidase_S8/S53_dom"/>
</dbReference>
<dbReference type="PROSITE" id="PS00136">
    <property type="entry name" value="SUBTILASE_ASP"/>
    <property type="match status" value="1"/>
</dbReference>
<feature type="active site" description="Charge relay system" evidence="9">
    <location>
        <position position="70"/>
    </location>
</feature>
<evidence type="ECO:0000256" key="5">
    <source>
        <dbReference type="ARBA" id="ARBA00022670"/>
    </source>
</evidence>
<dbReference type="Pfam" id="PF00082">
    <property type="entry name" value="Peptidase_S8"/>
    <property type="match status" value="1"/>
</dbReference>
<feature type="active site" description="Charge relay system" evidence="9">
    <location>
        <position position="35"/>
    </location>
</feature>
<dbReference type="InterPro" id="IPR022398">
    <property type="entry name" value="Peptidase_S8_His-AS"/>
</dbReference>
<keyword evidence="12" id="KW-1185">Reference proteome</keyword>
<comment type="similarity">
    <text evidence="3 9">Belongs to the peptidase S8 family.</text>
</comment>
<reference evidence="12" key="1">
    <citation type="submission" date="2016-09" db="EMBL/GenBank/DDBJ databases">
        <authorList>
            <person name="Varghese N."/>
            <person name="Submissions S."/>
        </authorList>
    </citation>
    <scope>NUCLEOTIDE SEQUENCE [LARGE SCALE GENOMIC DNA]</scope>
    <source>
        <strain evidence="12">25nlg</strain>
    </source>
</reference>
<feature type="active site" description="Charge relay system" evidence="9">
    <location>
        <position position="248"/>
    </location>
</feature>
<dbReference type="InterPro" id="IPR015500">
    <property type="entry name" value="Peptidase_S8_subtilisin-rel"/>
</dbReference>
<dbReference type="Gene3D" id="3.40.50.200">
    <property type="entry name" value="Peptidase S8/S53 domain"/>
    <property type="match status" value="1"/>
</dbReference>
<dbReference type="PRINTS" id="PR00723">
    <property type="entry name" value="SUBTILISIN"/>
</dbReference>
<keyword evidence="8" id="KW-0106">Calcium</keyword>
<dbReference type="AlphaFoldDB" id="A0A1G6GUT1"/>
<dbReference type="InterPro" id="IPR036852">
    <property type="entry name" value="Peptidase_S8/S53_dom_sf"/>
</dbReference>
<dbReference type="GO" id="GO:0005576">
    <property type="term" value="C:extracellular region"/>
    <property type="evidence" value="ECO:0007669"/>
    <property type="project" value="UniProtKB-SubCell"/>
</dbReference>
<sequence>MNLFPYQWNMNKVTGGGKSYVASSCSSQVKVALIDSGIDVNHPDLQHAVSVEESRSFIGQVEDFQDNVGHGTMVAGIIAANGVLKGVAPHASLVACKITNTTEFVVEKVIAAIEHAMMMQVDVINLSLSTFKSLSATTSAALSSTLRQAVDEGIFVVGSAGNENTYLNQVTDPFTGVTLVAATNRSGVKSSYSNYGAVAYSAPGGEWLTPMSDEGCILTTYPQSLVEMRSLSENIGLPAGYGPMCGTSLAAAHVTGVAAVIIGQLKQWKQCRPTIACVHQYLRKGCQRHEEAVSLGYGEVNAYAALEALTRDRADLQHQ</sequence>
<dbReference type="SUPFAM" id="SSF52743">
    <property type="entry name" value="Subtilisin-like"/>
    <property type="match status" value="1"/>
</dbReference>